<comment type="caution">
    <text evidence="2">The sequence shown here is derived from an EMBL/GenBank/DDBJ whole genome shotgun (WGS) entry which is preliminary data.</text>
</comment>
<dbReference type="EMBL" id="JARXHW010000032">
    <property type="protein sequence ID" value="MDQ8208493.1"/>
    <property type="molecule type" value="Genomic_DNA"/>
</dbReference>
<reference evidence="2 3" key="1">
    <citation type="submission" date="2023-04" db="EMBL/GenBank/DDBJ databases">
        <title>A novel bacteria isolated from coastal sediment.</title>
        <authorList>
            <person name="Liu X.-J."/>
            <person name="Du Z.-J."/>
        </authorList>
    </citation>
    <scope>NUCLEOTIDE SEQUENCE [LARGE SCALE GENOMIC DNA]</scope>
    <source>
        <strain evidence="2 3">SDUM461003</strain>
    </source>
</reference>
<evidence type="ECO:0000313" key="2">
    <source>
        <dbReference type="EMBL" id="MDQ8208493.1"/>
    </source>
</evidence>
<protein>
    <recommendedName>
        <fullName evidence="4">PEP-CTERM protein-sorting domain-containing protein</fullName>
    </recommendedName>
</protein>
<dbReference type="Proteomes" id="UP001225316">
    <property type="component" value="Unassembled WGS sequence"/>
</dbReference>
<evidence type="ECO:0000256" key="1">
    <source>
        <dbReference type="SAM" id="SignalP"/>
    </source>
</evidence>
<evidence type="ECO:0008006" key="4">
    <source>
        <dbReference type="Google" id="ProtNLM"/>
    </source>
</evidence>
<name>A0ABU1AWH0_9BACT</name>
<organism evidence="2 3">
    <name type="scientific">Thalassobacterium maritimum</name>
    <dbReference type="NCBI Taxonomy" id="3041265"/>
    <lineage>
        <taxon>Bacteria</taxon>
        <taxon>Pseudomonadati</taxon>
        <taxon>Verrucomicrobiota</taxon>
        <taxon>Opitutia</taxon>
        <taxon>Puniceicoccales</taxon>
        <taxon>Coraliomargaritaceae</taxon>
        <taxon>Thalassobacterium</taxon>
    </lineage>
</organism>
<feature type="chain" id="PRO_5045803225" description="PEP-CTERM protein-sorting domain-containing protein" evidence="1">
    <location>
        <begin position="30"/>
        <end position="269"/>
    </location>
</feature>
<accession>A0ABU1AWH0</accession>
<feature type="signal peptide" evidence="1">
    <location>
        <begin position="1"/>
        <end position="29"/>
    </location>
</feature>
<dbReference type="RefSeq" id="WP_308951099.1">
    <property type="nucleotide sequence ID" value="NZ_JARXHW010000032.1"/>
</dbReference>
<keyword evidence="1" id="KW-0732">Signal</keyword>
<gene>
    <name evidence="2" type="ORF">QEH52_13295</name>
</gene>
<proteinExistence type="predicted"/>
<evidence type="ECO:0000313" key="3">
    <source>
        <dbReference type="Proteomes" id="UP001225316"/>
    </source>
</evidence>
<sequence>MNTKNKHTTHTIIAGTLLAGLLAGSHASAQVSYDTISSNYTEDFSSGLPAGAATPTWTDNSIFTGWYAYETANSAAPSNYRITSTGDSSAAQLYQYRSSASSVDGALGTRPSGTTGDMMLALRLTNNTGSTLTGFTLGYTGEQWFESVTEQNNQYVVSYQIGTIADISSGSWTEIEALEFNTPKETGADDTLIGSDAENQVVLSAETVSSIVWEDGEDLWIRWFDSNSSGFDQGIAIDDVSFSAIPEPSHYATLLGLGALVLTACKRRK</sequence>
<keyword evidence="3" id="KW-1185">Reference proteome</keyword>